<evidence type="ECO:0000313" key="2">
    <source>
        <dbReference type="Proteomes" id="UP000076830"/>
    </source>
</evidence>
<gene>
    <name evidence="1" type="ORF">I596_999</name>
</gene>
<reference evidence="1 2" key="1">
    <citation type="submission" date="2016-04" db="EMBL/GenBank/DDBJ databases">
        <title>Complete genome sequence of Dokdonella koreensis DS-123T.</title>
        <authorList>
            <person name="Kim J.F."/>
            <person name="Lee H."/>
            <person name="Kwak M.-J."/>
        </authorList>
    </citation>
    <scope>NUCLEOTIDE SEQUENCE [LARGE SCALE GENOMIC DNA]</scope>
    <source>
        <strain evidence="1 2">DS-123</strain>
    </source>
</reference>
<organism evidence="1 2">
    <name type="scientific">Dokdonella koreensis DS-123</name>
    <dbReference type="NCBI Taxonomy" id="1300342"/>
    <lineage>
        <taxon>Bacteria</taxon>
        <taxon>Pseudomonadati</taxon>
        <taxon>Pseudomonadota</taxon>
        <taxon>Gammaproteobacteria</taxon>
        <taxon>Lysobacterales</taxon>
        <taxon>Rhodanobacteraceae</taxon>
        <taxon>Dokdonella</taxon>
    </lineage>
</organism>
<dbReference type="EMBL" id="CP015249">
    <property type="protein sequence ID" value="ANB17029.1"/>
    <property type="molecule type" value="Genomic_DNA"/>
</dbReference>
<proteinExistence type="predicted"/>
<evidence type="ECO:0000313" key="1">
    <source>
        <dbReference type="EMBL" id="ANB17029.1"/>
    </source>
</evidence>
<dbReference type="KEGG" id="dko:I596_999"/>
<name>A0A160DS00_9GAMM</name>
<dbReference type="Proteomes" id="UP000076830">
    <property type="component" value="Chromosome"/>
</dbReference>
<protein>
    <submittedName>
        <fullName evidence="1">Uncharacterized protein</fullName>
    </submittedName>
</protein>
<keyword evidence="2" id="KW-1185">Reference proteome</keyword>
<dbReference type="AlphaFoldDB" id="A0A160DS00"/>
<sequence>MSYEYDGSGRRLRITEGVAPPADVQPAGQLVYETTMIPG</sequence>
<accession>A0A160DS00</accession>